<dbReference type="Pfam" id="PF01032">
    <property type="entry name" value="FecCD"/>
    <property type="match status" value="1"/>
</dbReference>
<dbReference type="PANTHER" id="PTHR30472">
    <property type="entry name" value="FERRIC ENTEROBACTIN TRANSPORT SYSTEM PERMEASE PROTEIN"/>
    <property type="match status" value="1"/>
</dbReference>
<feature type="transmembrane region" description="Helical" evidence="1">
    <location>
        <begin position="68"/>
        <end position="88"/>
    </location>
</feature>
<gene>
    <name evidence="2" type="ORF">KZY68_12295</name>
</gene>
<dbReference type="AlphaFoldDB" id="A0AAW4NUD6"/>
<feature type="transmembrane region" description="Helical" evidence="1">
    <location>
        <begin position="254"/>
        <end position="284"/>
    </location>
</feature>
<feature type="transmembrane region" description="Helical" evidence="1">
    <location>
        <begin position="324"/>
        <end position="343"/>
    </location>
</feature>
<feature type="transmembrane region" description="Helical" evidence="1">
    <location>
        <begin position="296"/>
        <end position="317"/>
    </location>
</feature>
<dbReference type="InterPro" id="IPR000522">
    <property type="entry name" value="ABC_transptr_permease_BtuC"/>
</dbReference>
<feature type="transmembrane region" description="Helical" evidence="1">
    <location>
        <begin position="126"/>
        <end position="154"/>
    </location>
</feature>
<evidence type="ECO:0000256" key="1">
    <source>
        <dbReference type="SAM" id="Phobius"/>
    </source>
</evidence>
<proteinExistence type="predicted"/>
<keyword evidence="1" id="KW-0812">Transmembrane</keyword>
<feature type="transmembrane region" description="Helical" evidence="1">
    <location>
        <begin position="100"/>
        <end position="120"/>
    </location>
</feature>
<dbReference type="EMBL" id="JAHXRF010000021">
    <property type="protein sequence ID" value="MBW4866763.1"/>
    <property type="molecule type" value="Genomic_DNA"/>
</dbReference>
<evidence type="ECO:0000313" key="3">
    <source>
        <dbReference type="Proteomes" id="UP001196873"/>
    </source>
</evidence>
<sequence length="346" mass="36624">MGKKGIRYCILMCGCIIMLLILNLIMGSVSIPFSTTLHVIFPFLHDEVTSNLLAIHPSWEYIIMESRLPQALTALLTGAALSACGLLLQTAFRNPLAGPGIFGISSGAGLGVALVMLLLGGSVTTAAFSVSGFLAILLAAFVGAMLITLLLFFFSSMVRSSILLLIIGIMVGYVANSIISILNFYATEEGVKSYLVWGLGNFGGVSMAQMPLFASIVLLGLLTALLMMKPLNALLLGEQYAENLGINVQRTRNFLLIITGLLMAITTAFCGPIAFIGLAVPHIARLLLNTDNHLSLLPATMMTGSAVALLCNLLCILPGELGILPLNAVTPLLGAPIIIYVIMKNK</sequence>
<dbReference type="Proteomes" id="UP001196873">
    <property type="component" value="Unassembled WGS sequence"/>
</dbReference>
<accession>A0AAW4NUD6</accession>
<feature type="transmembrane region" description="Helical" evidence="1">
    <location>
        <begin position="206"/>
        <end position="227"/>
    </location>
</feature>
<dbReference type="GO" id="GO:0033214">
    <property type="term" value="P:siderophore-iron import into cell"/>
    <property type="evidence" value="ECO:0007669"/>
    <property type="project" value="TreeGrafter"/>
</dbReference>
<feature type="transmembrane region" description="Helical" evidence="1">
    <location>
        <begin position="9"/>
        <end position="33"/>
    </location>
</feature>
<organism evidence="2 3">
    <name type="scientific">Segatella salivae</name>
    <dbReference type="NCBI Taxonomy" id="228604"/>
    <lineage>
        <taxon>Bacteria</taxon>
        <taxon>Pseudomonadati</taxon>
        <taxon>Bacteroidota</taxon>
        <taxon>Bacteroidia</taxon>
        <taxon>Bacteroidales</taxon>
        <taxon>Prevotellaceae</taxon>
        <taxon>Segatella</taxon>
    </lineage>
</organism>
<evidence type="ECO:0000313" key="2">
    <source>
        <dbReference type="EMBL" id="MBW4866763.1"/>
    </source>
</evidence>
<dbReference type="PANTHER" id="PTHR30472:SF41">
    <property type="entry name" value="TRANSPORT SYSTEM PERMEASE PROTEIN"/>
    <property type="match status" value="1"/>
</dbReference>
<reference evidence="2" key="1">
    <citation type="submission" date="2021-07" db="EMBL/GenBank/DDBJ databases">
        <title>Genomic diversity and antimicrobial resistance of Prevotella spp. isolated from chronic lung disease airways.</title>
        <authorList>
            <person name="Webb K.A."/>
            <person name="Olagoke O.S."/>
            <person name="Baird T."/>
            <person name="Neill J."/>
            <person name="Pham A."/>
            <person name="Wells T.J."/>
            <person name="Ramsay K.A."/>
            <person name="Bell S.C."/>
            <person name="Sarovich D.S."/>
            <person name="Price E.P."/>
        </authorList>
    </citation>
    <scope>NUCLEOTIDE SEQUENCE</scope>
    <source>
        <strain evidence="2">SCHI0047.S.3</strain>
    </source>
</reference>
<dbReference type="GO" id="GO:0005886">
    <property type="term" value="C:plasma membrane"/>
    <property type="evidence" value="ECO:0007669"/>
    <property type="project" value="TreeGrafter"/>
</dbReference>
<dbReference type="RefSeq" id="WP_219428283.1">
    <property type="nucleotide sequence ID" value="NZ_JAHXRD010000020.1"/>
</dbReference>
<keyword evidence="1" id="KW-0472">Membrane</keyword>
<dbReference type="GO" id="GO:0022857">
    <property type="term" value="F:transmembrane transporter activity"/>
    <property type="evidence" value="ECO:0007669"/>
    <property type="project" value="InterPro"/>
</dbReference>
<dbReference type="CDD" id="cd06550">
    <property type="entry name" value="TM_ABC_iron-siderophores_like"/>
    <property type="match status" value="1"/>
</dbReference>
<comment type="caution">
    <text evidence="2">The sequence shown here is derived from an EMBL/GenBank/DDBJ whole genome shotgun (WGS) entry which is preliminary data.</text>
</comment>
<name>A0AAW4NUD6_9BACT</name>
<keyword evidence="1" id="KW-1133">Transmembrane helix</keyword>
<feature type="transmembrane region" description="Helical" evidence="1">
    <location>
        <begin position="161"/>
        <end position="186"/>
    </location>
</feature>
<protein>
    <submittedName>
        <fullName evidence="2">Iron ABC transporter permease</fullName>
    </submittedName>
</protein>